<dbReference type="AlphaFoldDB" id="H7ELZ1"/>
<keyword evidence="1" id="KW-1133">Transmembrane helix</keyword>
<name>H7ELZ1_9SPIR</name>
<dbReference type="eggNOG" id="ENOG50329BW">
    <property type="taxonomic scope" value="Bacteria"/>
</dbReference>
<feature type="transmembrane region" description="Helical" evidence="1">
    <location>
        <begin position="100"/>
        <end position="119"/>
    </location>
</feature>
<gene>
    <name evidence="2" type="ORF">TresaDRAFT_1291</name>
</gene>
<dbReference type="RefSeq" id="WP_002705129.1">
    <property type="nucleotide sequence ID" value="NZ_AGRW01000050.1"/>
</dbReference>
<dbReference type="STRING" id="907348.TresaDRAFT_1291"/>
<sequence>MRIFLQIISPVVFLATIIAFVRSLIDYNKHYKAIVDFLRLENDRETLKAIGYVEFYGEEYGLRRSFSVLSATLRLYERFNETQKREYFDYAQYLEKRRAWLIPTIICLILSMMLLAFSFGSL</sequence>
<organism evidence="2 3">
    <name type="scientific">Treponema saccharophilum DSM 2985</name>
    <dbReference type="NCBI Taxonomy" id="907348"/>
    <lineage>
        <taxon>Bacteria</taxon>
        <taxon>Pseudomonadati</taxon>
        <taxon>Spirochaetota</taxon>
        <taxon>Spirochaetia</taxon>
        <taxon>Spirochaetales</taxon>
        <taxon>Treponemataceae</taxon>
        <taxon>Treponema</taxon>
    </lineage>
</organism>
<keyword evidence="3" id="KW-1185">Reference proteome</keyword>
<evidence type="ECO:0000313" key="2">
    <source>
        <dbReference type="EMBL" id="EIC01399.1"/>
    </source>
</evidence>
<evidence type="ECO:0000313" key="3">
    <source>
        <dbReference type="Proteomes" id="UP000003571"/>
    </source>
</evidence>
<dbReference type="EMBL" id="AGRW01000050">
    <property type="protein sequence ID" value="EIC01399.1"/>
    <property type="molecule type" value="Genomic_DNA"/>
</dbReference>
<dbReference type="Proteomes" id="UP000003571">
    <property type="component" value="Unassembled WGS sequence"/>
</dbReference>
<keyword evidence="1" id="KW-0812">Transmembrane</keyword>
<feature type="transmembrane region" description="Helical" evidence="1">
    <location>
        <begin position="6"/>
        <end position="25"/>
    </location>
</feature>
<evidence type="ECO:0000256" key="1">
    <source>
        <dbReference type="SAM" id="Phobius"/>
    </source>
</evidence>
<protein>
    <submittedName>
        <fullName evidence="2">Uncharacterized protein</fullName>
    </submittedName>
</protein>
<accession>H7ELZ1</accession>
<proteinExistence type="predicted"/>
<reference evidence="2 3" key="1">
    <citation type="submission" date="2011-09" db="EMBL/GenBank/DDBJ databases">
        <title>The draft genome of Treponema saccharophilum DSM 2985.</title>
        <authorList>
            <consortium name="US DOE Joint Genome Institute (JGI-PGF)"/>
            <person name="Lucas S."/>
            <person name="Copeland A."/>
            <person name="Lapidus A."/>
            <person name="Glavina del Rio T."/>
            <person name="Dalin E."/>
            <person name="Tice H."/>
            <person name="Bruce D."/>
            <person name="Goodwin L."/>
            <person name="Pitluck S."/>
            <person name="Peters L."/>
            <person name="Kyrpides N."/>
            <person name="Mavromatis K."/>
            <person name="Ivanova N."/>
            <person name="Markowitz V."/>
            <person name="Cheng J.-F."/>
            <person name="Hugenholtz P."/>
            <person name="Woyke T."/>
            <person name="Wu D."/>
            <person name="Gronow S."/>
            <person name="Wellnitz S."/>
            <person name="Brambilla E."/>
            <person name="Klenk H.-P."/>
            <person name="Eisen J.A."/>
        </authorList>
    </citation>
    <scope>NUCLEOTIDE SEQUENCE [LARGE SCALE GENOMIC DNA]</scope>
    <source>
        <strain evidence="2 3">DSM 2985</strain>
    </source>
</reference>
<dbReference type="OrthoDB" id="9930565at2"/>
<keyword evidence="1" id="KW-0472">Membrane</keyword>
<comment type="caution">
    <text evidence="2">The sequence shown here is derived from an EMBL/GenBank/DDBJ whole genome shotgun (WGS) entry which is preliminary data.</text>
</comment>